<accession>A0ABS7AK46</accession>
<dbReference type="Proteomes" id="UP001519921">
    <property type="component" value="Unassembled WGS sequence"/>
</dbReference>
<sequence>MVMRSVDEIIDAALKTVTTRLNTTNKGKEKYQKRMKNKQKTKNRG</sequence>
<dbReference type="RefSeq" id="WP_219778069.1">
    <property type="nucleotide sequence ID" value="NZ_JAHXPT010000002.1"/>
</dbReference>
<organism evidence="2 3">
    <name type="scientific">Clostridium weizhouense</name>
    <dbReference type="NCBI Taxonomy" id="2859781"/>
    <lineage>
        <taxon>Bacteria</taxon>
        <taxon>Bacillati</taxon>
        <taxon>Bacillota</taxon>
        <taxon>Clostridia</taxon>
        <taxon>Eubacteriales</taxon>
        <taxon>Clostridiaceae</taxon>
        <taxon>Clostridium</taxon>
    </lineage>
</organism>
<evidence type="ECO:0000313" key="3">
    <source>
        <dbReference type="Proteomes" id="UP001519921"/>
    </source>
</evidence>
<feature type="region of interest" description="Disordered" evidence="1">
    <location>
        <begin position="21"/>
        <end position="45"/>
    </location>
</feature>
<dbReference type="EMBL" id="JAHXPT010000002">
    <property type="protein sequence ID" value="MBW6409008.1"/>
    <property type="molecule type" value="Genomic_DNA"/>
</dbReference>
<gene>
    <name evidence="2" type="ORF">KYD98_02790</name>
</gene>
<protein>
    <submittedName>
        <fullName evidence="2">Uncharacterized protein</fullName>
    </submittedName>
</protein>
<comment type="caution">
    <text evidence="2">The sequence shown here is derived from an EMBL/GenBank/DDBJ whole genome shotgun (WGS) entry which is preliminary data.</text>
</comment>
<reference evidence="2 3" key="1">
    <citation type="submission" date="2021-07" db="EMBL/GenBank/DDBJ databases">
        <title>Clostridium weizhouense sp. nov., an anaerobic bacterium isolated from activated sludge of Petroleum wastewater.</title>
        <authorList>
            <person name="Li Q."/>
        </authorList>
    </citation>
    <scope>NUCLEOTIDE SEQUENCE [LARGE SCALE GENOMIC DNA]</scope>
    <source>
        <strain evidence="2 3">YB-6</strain>
    </source>
</reference>
<proteinExistence type="predicted"/>
<evidence type="ECO:0000313" key="2">
    <source>
        <dbReference type="EMBL" id="MBW6409008.1"/>
    </source>
</evidence>
<evidence type="ECO:0000256" key="1">
    <source>
        <dbReference type="SAM" id="MobiDB-lite"/>
    </source>
</evidence>
<feature type="compositionally biased region" description="Basic residues" evidence="1">
    <location>
        <begin position="33"/>
        <end position="45"/>
    </location>
</feature>
<keyword evidence="3" id="KW-1185">Reference proteome</keyword>
<name>A0ABS7AK46_9CLOT</name>